<dbReference type="SMART" id="SM00934">
    <property type="entry name" value="OMPdecase"/>
    <property type="match status" value="1"/>
</dbReference>
<dbReference type="Pfam" id="PF04082">
    <property type="entry name" value="Fungal_trans"/>
    <property type="match status" value="1"/>
</dbReference>
<feature type="region of interest" description="Disordered" evidence="13">
    <location>
        <begin position="947"/>
        <end position="966"/>
    </location>
</feature>
<comment type="caution">
    <text evidence="16">The sequence shown here is derived from an EMBL/GenBank/DDBJ whole genome shotgun (WGS) entry which is preliminary data.</text>
</comment>
<dbReference type="InterPro" id="IPR007219">
    <property type="entry name" value="XnlR_reg_dom"/>
</dbReference>
<dbReference type="InterPro" id="IPR001754">
    <property type="entry name" value="OMPdeCOase_dom"/>
</dbReference>
<dbReference type="CDD" id="cd00067">
    <property type="entry name" value="GAL4"/>
    <property type="match status" value="1"/>
</dbReference>
<evidence type="ECO:0000256" key="4">
    <source>
        <dbReference type="ARBA" id="ARBA00021923"/>
    </source>
</evidence>
<evidence type="ECO:0000256" key="6">
    <source>
        <dbReference type="ARBA" id="ARBA00022975"/>
    </source>
</evidence>
<feature type="region of interest" description="Disordered" evidence="13">
    <location>
        <begin position="391"/>
        <end position="414"/>
    </location>
</feature>
<dbReference type="CDD" id="cd04725">
    <property type="entry name" value="OMP_decarboxylase_like"/>
    <property type="match status" value="1"/>
</dbReference>
<dbReference type="PROSITE" id="PS00156">
    <property type="entry name" value="OMPDECASE"/>
    <property type="match status" value="1"/>
</dbReference>
<protein>
    <recommendedName>
        <fullName evidence="4">Orotidine 5'-phosphate decarboxylase</fullName>
        <ecNumber evidence="3">4.1.1.23</ecNumber>
    </recommendedName>
    <alternativeName>
        <fullName evidence="10">OMP decarboxylase</fullName>
    </alternativeName>
    <alternativeName>
        <fullName evidence="9">Uridine 5'-monophosphate synthase</fullName>
    </alternativeName>
</protein>
<organism evidence="16 17">
    <name type="scientific">Bombardia bombarda</name>
    <dbReference type="NCBI Taxonomy" id="252184"/>
    <lineage>
        <taxon>Eukaryota</taxon>
        <taxon>Fungi</taxon>
        <taxon>Dikarya</taxon>
        <taxon>Ascomycota</taxon>
        <taxon>Pezizomycotina</taxon>
        <taxon>Sordariomycetes</taxon>
        <taxon>Sordariomycetidae</taxon>
        <taxon>Sordariales</taxon>
        <taxon>Lasiosphaeriaceae</taxon>
        <taxon>Bombardia</taxon>
    </lineage>
</organism>
<dbReference type="PANTHER" id="PTHR32119">
    <property type="entry name" value="OROTIDINE 5'-PHOSPHATE DECARBOXYLASE"/>
    <property type="match status" value="1"/>
</dbReference>
<dbReference type="GO" id="GO:0005829">
    <property type="term" value="C:cytosol"/>
    <property type="evidence" value="ECO:0007669"/>
    <property type="project" value="TreeGrafter"/>
</dbReference>
<keyword evidence="6" id="KW-0665">Pyrimidine biosynthesis</keyword>
<dbReference type="EC" id="4.1.1.23" evidence="3"/>
<gene>
    <name evidence="16" type="ORF">B0T17DRAFT_586417</name>
</gene>
<dbReference type="Pfam" id="PF00215">
    <property type="entry name" value="OMPdecase"/>
    <property type="match status" value="1"/>
</dbReference>
<evidence type="ECO:0000259" key="14">
    <source>
        <dbReference type="SMART" id="SM00906"/>
    </source>
</evidence>
<evidence type="ECO:0000256" key="8">
    <source>
        <dbReference type="ARBA" id="ARBA00023242"/>
    </source>
</evidence>
<feature type="active site" description="For OMPdecase activity" evidence="11">
    <location>
        <position position="100"/>
    </location>
</feature>
<dbReference type="CDD" id="cd12148">
    <property type="entry name" value="fungal_TF_MHR"/>
    <property type="match status" value="1"/>
</dbReference>
<feature type="compositionally biased region" description="Basic and acidic residues" evidence="13">
    <location>
        <begin position="397"/>
        <end position="407"/>
    </location>
</feature>
<proteinExistence type="inferred from homology"/>
<evidence type="ECO:0000256" key="5">
    <source>
        <dbReference type="ARBA" id="ARBA00022793"/>
    </source>
</evidence>
<dbReference type="Proteomes" id="UP001174934">
    <property type="component" value="Unassembled WGS sequence"/>
</dbReference>
<feature type="domain" description="Orotidine 5'-phosphate decarboxylase" evidence="15">
    <location>
        <begin position="37"/>
        <end position="360"/>
    </location>
</feature>
<feature type="binding site" evidence="12">
    <location>
        <position position="65"/>
    </location>
    <ligand>
        <name>substrate</name>
    </ligand>
</feature>
<feature type="region of interest" description="Disordered" evidence="13">
    <location>
        <begin position="215"/>
        <end position="234"/>
    </location>
</feature>
<evidence type="ECO:0000256" key="13">
    <source>
        <dbReference type="SAM" id="MobiDB-lite"/>
    </source>
</evidence>
<dbReference type="InterPro" id="IPR014732">
    <property type="entry name" value="OMPdecase"/>
</dbReference>
<evidence type="ECO:0000313" key="16">
    <source>
        <dbReference type="EMBL" id="KAK0634675.1"/>
    </source>
</evidence>
<feature type="active site" description="For OMPdecase activity" evidence="11">
    <location>
        <position position="105"/>
    </location>
</feature>
<reference evidence="16" key="1">
    <citation type="submission" date="2023-06" db="EMBL/GenBank/DDBJ databases">
        <title>Genome-scale phylogeny and comparative genomics of the fungal order Sordariales.</title>
        <authorList>
            <consortium name="Lawrence Berkeley National Laboratory"/>
            <person name="Hensen N."/>
            <person name="Bonometti L."/>
            <person name="Westerberg I."/>
            <person name="Brannstrom I.O."/>
            <person name="Guillou S."/>
            <person name="Cros-Aarteil S."/>
            <person name="Calhoun S."/>
            <person name="Haridas S."/>
            <person name="Kuo A."/>
            <person name="Mondo S."/>
            <person name="Pangilinan J."/>
            <person name="Riley R."/>
            <person name="LaButti K."/>
            <person name="Andreopoulos B."/>
            <person name="Lipzen A."/>
            <person name="Chen C."/>
            <person name="Yanf M."/>
            <person name="Daum C."/>
            <person name="Ng V."/>
            <person name="Clum A."/>
            <person name="Steindorff A."/>
            <person name="Ohm R."/>
            <person name="Martin F."/>
            <person name="Silar P."/>
            <person name="Natvig D."/>
            <person name="Lalanne C."/>
            <person name="Gautier V."/>
            <person name="Ament-velasquez S.L."/>
            <person name="Kruys A."/>
            <person name="Hutchinson M.I."/>
            <person name="Powell A.J."/>
            <person name="Barry K."/>
            <person name="Miller A.N."/>
            <person name="Grigoriev I.V."/>
            <person name="Debuchy R."/>
            <person name="Gladieux P."/>
            <person name="Thoren M.H."/>
            <person name="Johannesson H."/>
        </authorList>
    </citation>
    <scope>NUCLEOTIDE SEQUENCE</scope>
    <source>
        <strain evidence="16">SMH3391-2</strain>
    </source>
</reference>
<evidence type="ECO:0000256" key="3">
    <source>
        <dbReference type="ARBA" id="ARBA00012321"/>
    </source>
</evidence>
<dbReference type="InterPro" id="IPR011060">
    <property type="entry name" value="RibuloseP-bd_barrel"/>
</dbReference>
<dbReference type="GO" id="GO:0008270">
    <property type="term" value="F:zinc ion binding"/>
    <property type="evidence" value="ECO:0007669"/>
    <property type="project" value="InterPro"/>
</dbReference>
<evidence type="ECO:0000256" key="10">
    <source>
        <dbReference type="ARBA" id="ARBA00033428"/>
    </source>
</evidence>
<feature type="region of interest" description="Disordered" evidence="13">
    <location>
        <begin position="165"/>
        <end position="206"/>
    </location>
</feature>
<dbReference type="InterPro" id="IPR013785">
    <property type="entry name" value="Aldolase_TIM"/>
</dbReference>
<dbReference type="Gene3D" id="3.20.20.70">
    <property type="entry name" value="Aldolase class I"/>
    <property type="match status" value="2"/>
</dbReference>
<dbReference type="AlphaFoldDB" id="A0AA39XJ82"/>
<accession>A0AA39XJ82</accession>
<dbReference type="SMART" id="SM00906">
    <property type="entry name" value="Fungal_trans"/>
    <property type="match status" value="1"/>
</dbReference>
<evidence type="ECO:0000256" key="12">
    <source>
        <dbReference type="PIRSR" id="PIRSR614732-2"/>
    </source>
</evidence>
<dbReference type="EMBL" id="JAULSR010000001">
    <property type="protein sequence ID" value="KAK0634675.1"/>
    <property type="molecule type" value="Genomic_DNA"/>
</dbReference>
<dbReference type="GO" id="GO:0006207">
    <property type="term" value="P:'de novo' pyrimidine nucleobase biosynthetic process"/>
    <property type="evidence" value="ECO:0007669"/>
    <property type="project" value="InterPro"/>
</dbReference>
<keyword evidence="17" id="KW-1185">Reference proteome</keyword>
<dbReference type="GO" id="GO:0000981">
    <property type="term" value="F:DNA-binding transcription factor activity, RNA polymerase II-specific"/>
    <property type="evidence" value="ECO:0007669"/>
    <property type="project" value="InterPro"/>
</dbReference>
<keyword evidence="5" id="KW-0210">Decarboxylase</keyword>
<evidence type="ECO:0000256" key="2">
    <source>
        <dbReference type="ARBA" id="ARBA00011018"/>
    </source>
</evidence>
<feature type="compositionally biased region" description="Basic and acidic residues" evidence="13">
    <location>
        <begin position="188"/>
        <end position="204"/>
    </location>
</feature>
<comment type="pathway">
    <text evidence="1">Pyrimidine metabolism; UMP biosynthesis via de novo pathway; UMP from orotate: step 2/2.</text>
</comment>
<evidence type="ECO:0000256" key="1">
    <source>
        <dbReference type="ARBA" id="ARBA00004861"/>
    </source>
</evidence>
<feature type="compositionally biased region" description="Polar residues" evidence="13">
    <location>
        <begin position="215"/>
        <end position="228"/>
    </location>
</feature>
<evidence type="ECO:0000259" key="15">
    <source>
        <dbReference type="SMART" id="SM00934"/>
    </source>
</evidence>
<name>A0AA39XJ82_9PEZI</name>
<dbReference type="GO" id="GO:0003677">
    <property type="term" value="F:DNA binding"/>
    <property type="evidence" value="ECO:0007669"/>
    <property type="project" value="InterPro"/>
</dbReference>
<feature type="binding site" evidence="12">
    <location>
        <position position="165"/>
    </location>
    <ligand>
        <name>substrate</name>
    </ligand>
</feature>
<dbReference type="GO" id="GO:0044205">
    <property type="term" value="P:'de novo' UMP biosynthetic process"/>
    <property type="evidence" value="ECO:0007669"/>
    <property type="project" value="InterPro"/>
</dbReference>
<dbReference type="GO" id="GO:0004590">
    <property type="term" value="F:orotidine-5'-phosphate decarboxylase activity"/>
    <property type="evidence" value="ECO:0007669"/>
    <property type="project" value="UniProtKB-EC"/>
</dbReference>
<evidence type="ECO:0000256" key="7">
    <source>
        <dbReference type="ARBA" id="ARBA00023239"/>
    </source>
</evidence>
<sequence>MASRHSTLTASFADRAGTAGHPLSRYLFRLMDLKASNLCLSADVQTARELLYLADKVGPSIVVLKTHYDLISGWDYNPQNGTGAKLAALARKHGFLIFEDRKFVDIGKTVQMQYTAGTARIIDWAHITNANIDAGKDMVRALAEAAAKWRERINYEVKTSVTVGTPVSDHFEDDAEDDERADELSGLDPRETRSCESRDADGRKGSIVSITTVTQSFEPADSPRQSKNPGEGDEVLFAGIEEPPMDRGLLLLAQMSTKGCLMGKDYTQACVEAARENRAFVMGYVAQEGLNATPEDDFIHMTPGCKLPPSDDEENGVVQGDGLGQQYNTPAKLIGLGTDIVIVGRGIINAADPPSEAERYRRKAWKAKCDRKLPCTNCVSRHKQDACRYESGAPTAKEQRGHGRDGVRGSPGAEMMDSIPTKVANWGYSRTGASTLGFLQKIEGVSPDEPLSGLNPDKSQHCETFNTRERYKSLIRQLPARTYIDKLVDVYFTEFNWQYFALDRDLFDKQLAEWYRLPFGLLSTGGPQALAPDLRVFPGLLFQVLAISLLVLQSGSDPTFDSLKYAGNMTFEDLAVDYSESGVAILSLLGKRQMSVTTVLAGFLRASFLKFVGLVTEAWHAIGSAIRDAQEIGLHRDSLDPKPRTEDSEAVLENQWEIQRRRKLWITLVGWDVHTGVILGRPTTIDQSMVPPTLPVDAPLPKDRSKTAVVPRVESDPPTPLTRLLWGHQIMSPLREVLELEKEGPCPKDFTKIDKLHQRMVEIEERTPAYFRRDNPDTRFDDLPECYWLPYVRNTLPQLFAFNLMALHRPYIFTRPKSRTEALRASLAMLKAQRKHFQSLKPEHYKTFTLFFGTFDAIVLVTSIYILFPREHPEMVQNAIQHFHWAVERFEAMADRNALAKAGLGVLKAIYLRLKKFLGITCHTVKAMLDEPIQSLLSGCGPHGWDPVVPTPPSNGVSPAPPTSTITNGLSPIFSSPLTLSDGTTVSGSATSIDPGSARGDDFSPQLSDAYTTSSGSIVGGGSASVSVNGFPSSADLFTRGNDAAAAAAAAAANEAAGGGYDWTLPSNIDWASVQPIYATGDLLYNDLIRGGAGPGTAAQPWQFEGDFGNDSVWSLLNQYTPY</sequence>
<keyword evidence="8" id="KW-0539">Nucleus</keyword>
<evidence type="ECO:0000313" key="17">
    <source>
        <dbReference type="Proteomes" id="UP001174934"/>
    </source>
</evidence>
<feature type="compositionally biased region" description="Polar residues" evidence="13">
    <location>
        <begin position="985"/>
        <end position="994"/>
    </location>
</feature>
<dbReference type="PANTHER" id="PTHR32119:SF2">
    <property type="entry name" value="OROTIDINE 5'-PHOSPHATE DECARBOXYLASE"/>
    <property type="match status" value="1"/>
</dbReference>
<feature type="domain" description="Xylanolytic transcriptional activator regulatory" evidence="14">
    <location>
        <begin position="618"/>
        <end position="701"/>
    </location>
</feature>
<dbReference type="GO" id="GO:0006351">
    <property type="term" value="P:DNA-templated transcription"/>
    <property type="evidence" value="ECO:0007669"/>
    <property type="project" value="InterPro"/>
</dbReference>
<evidence type="ECO:0000256" key="9">
    <source>
        <dbReference type="ARBA" id="ARBA00031744"/>
    </source>
</evidence>
<evidence type="ECO:0000256" key="11">
    <source>
        <dbReference type="PIRSR" id="PIRSR614732-1"/>
    </source>
</evidence>
<dbReference type="InterPro" id="IPR001138">
    <property type="entry name" value="Zn2Cys6_DnaBD"/>
</dbReference>
<dbReference type="InterPro" id="IPR018089">
    <property type="entry name" value="OMPdecase_AS"/>
</dbReference>
<feature type="region of interest" description="Disordered" evidence="13">
    <location>
        <begin position="985"/>
        <end position="1006"/>
    </location>
</feature>
<feature type="active site" description="For OMPdecase activity" evidence="11">
    <location>
        <position position="102"/>
    </location>
</feature>
<comment type="similarity">
    <text evidence="2">Belongs to the OMP decarboxylase family.</text>
</comment>
<feature type="compositionally biased region" description="Acidic residues" evidence="13">
    <location>
        <begin position="171"/>
        <end position="181"/>
    </location>
</feature>
<feature type="binding site" evidence="12">
    <location>
        <position position="43"/>
    </location>
    <ligand>
        <name>substrate</name>
    </ligand>
</feature>
<dbReference type="SUPFAM" id="SSF51366">
    <property type="entry name" value="Ribulose-phoshate binding barrel"/>
    <property type="match status" value="1"/>
</dbReference>
<keyword evidence="7" id="KW-0456">Lyase</keyword>